<organism evidence="1 2">
    <name type="scientific">Sphingopyxis fribergensis</name>
    <dbReference type="NCBI Taxonomy" id="1515612"/>
    <lineage>
        <taxon>Bacteria</taxon>
        <taxon>Pseudomonadati</taxon>
        <taxon>Pseudomonadota</taxon>
        <taxon>Alphaproteobacteria</taxon>
        <taxon>Sphingomonadales</taxon>
        <taxon>Sphingomonadaceae</taxon>
        <taxon>Sphingopyxis</taxon>
    </lineage>
</organism>
<evidence type="ECO:0000313" key="1">
    <source>
        <dbReference type="EMBL" id="AJA09816.1"/>
    </source>
</evidence>
<dbReference type="STRING" id="1515612.SKP52_14670"/>
<keyword evidence="2" id="KW-1185">Reference proteome</keyword>
<proteinExistence type="predicted"/>
<reference evidence="1 2" key="1">
    <citation type="journal article" date="2015" name="Int. J. Syst. Evol. Microbiol.">
        <title>Description of Sphingopyxis fribergensis sp. nov. - a soil bacterium with the ability to degrade styrene and phenylacetic acid.</title>
        <authorList>
            <person name="Oelschlagel M."/>
            <person name="Ruckert C."/>
            <person name="Kalinowski J."/>
            <person name="Schmidt G."/>
            <person name="Schlomann M."/>
            <person name="Tischler D."/>
        </authorList>
    </citation>
    <scope>NUCLEOTIDE SEQUENCE [LARGE SCALE GENOMIC DNA]</scope>
    <source>
        <strain evidence="1 2">Kp5.2</strain>
    </source>
</reference>
<name>A0A0A7PI68_9SPHN</name>
<evidence type="ECO:0000313" key="2">
    <source>
        <dbReference type="Proteomes" id="UP000030907"/>
    </source>
</evidence>
<dbReference type="HOGENOM" id="CLU_1926211_0_0_5"/>
<dbReference type="OrthoDB" id="7203819at2"/>
<sequence>MLHLYDRASFARALTLDLDTNLHRLLAERIGALTEDLIDYTEYLVVQRGDTEADIIRHIGLSPLIEPMDGIRFGEPGFLPHWDYLAAHDRWFEFIFTFGSAFAYIVLVQRTDDDDDPLQQLCLSFSLISEA</sequence>
<dbReference type="EMBL" id="CP009122">
    <property type="protein sequence ID" value="AJA09816.1"/>
    <property type="molecule type" value="Genomic_DNA"/>
</dbReference>
<dbReference type="Proteomes" id="UP000030907">
    <property type="component" value="Chromosome"/>
</dbReference>
<dbReference type="RefSeq" id="WP_039575842.1">
    <property type="nucleotide sequence ID" value="NZ_CP009122.1"/>
</dbReference>
<dbReference type="AlphaFoldDB" id="A0A0A7PI68"/>
<gene>
    <name evidence="1" type="ORF">SKP52_14670</name>
</gene>
<protein>
    <submittedName>
        <fullName evidence="1">Uncharacterized protein</fullName>
    </submittedName>
</protein>
<accession>A0A0A7PI68</accession>
<dbReference type="KEGG" id="sphk:SKP52_14670"/>